<feature type="region of interest" description="Disordered" evidence="2">
    <location>
        <begin position="90"/>
        <end position="117"/>
    </location>
</feature>
<feature type="domain" description="CCHC-type" evidence="3">
    <location>
        <begin position="193"/>
        <end position="206"/>
    </location>
</feature>
<dbReference type="GO" id="GO:0008270">
    <property type="term" value="F:zinc ion binding"/>
    <property type="evidence" value="ECO:0007669"/>
    <property type="project" value="UniProtKB-KW"/>
</dbReference>
<dbReference type="PROSITE" id="PS50158">
    <property type="entry name" value="ZF_CCHC"/>
    <property type="match status" value="5"/>
</dbReference>
<dbReference type="Gene3D" id="4.10.60.10">
    <property type="entry name" value="Zinc finger, CCHC-type"/>
    <property type="match status" value="3"/>
</dbReference>
<sequence>MFIEGLQLRTTTKSRESIMGRREKQKAKVIELDHDEDNLNAASTPSLVFSSDDDGEANEDLTLKIVEKALRMRANKLPLNRDVSNGAAGAVSISSSQKPQAAVPQNDTASDIPNGIADSSKVVEKKKTTLKVETGNQSVIMSEEQEMEETIGGMEDEEYVEGSAVKTGDNMVLRKLLRGPRYFDPPDSGWGACFNCGEEGHAAVNCSVAKRKKPCYVCGGLGHNAKHCSKAQDCYVCKKGGHRAKDCPEKHTGASKSLMICLKCGNSGHDMFSCKNDYSLDDLKEIQCYVCKRHGHLCCVNSDDGTPGEISCYKCGQLGHSGLACLRLRDETTSGATPSSCFKCGEEGHFARECTSSIRVGRRKRETSNTRDKRSQKENDYMGNRSAPPDMGNTRKKKRFSTEEEKGFSTPKKAKNRGGWTTEHPKGDRGFTAPMKSKSRGGWMMEHPAEERGYATPKKSKTRGGWMMEHPAEERGYATPKKSKTRGGLKVEHSGEFSPSMPRRSSWKSSGRISPRSNKAHSFGYVSHTPSYESYKVWNEHAGTSKSHGSAKANHHRFSASRFGNSNIDGHGRNYNWW</sequence>
<gene>
    <name evidence="4" type="ORF">RJT34_00146</name>
</gene>
<feature type="compositionally biased region" description="Basic and acidic residues" evidence="2">
    <location>
        <begin position="366"/>
        <end position="380"/>
    </location>
</feature>
<feature type="region of interest" description="Disordered" evidence="2">
    <location>
        <begin position="475"/>
        <end position="518"/>
    </location>
</feature>
<feature type="domain" description="CCHC-type" evidence="3">
    <location>
        <begin position="312"/>
        <end position="325"/>
    </location>
</feature>
<comment type="caution">
    <text evidence="4">The sequence shown here is derived from an EMBL/GenBank/DDBJ whole genome shotgun (WGS) entry which is preliminary data.</text>
</comment>
<evidence type="ECO:0000313" key="5">
    <source>
        <dbReference type="Proteomes" id="UP001359559"/>
    </source>
</evidence>
<dbReference type="SUPFAM" id="SSF57756">
    <property type="entry name" value="Retrovirus zinc finger-like domains"/>
    <property type="match status" value="3"/>
</dbReference>
<dbReference type="SMART" id="SM00343">
    <property type="entry name" value="ZnF_C2HC"/>
    <property type="match status" value="6"/>
</dbReference>
<dbReference type="GO" id="GO:0003676">
    <property type="term" value="F:nucleic acid binding"/>
    <property type="evidence" value="ECO:0007669"/>
    <property type="project" value="InterPro"/>
</dbReference>
<keyword evidence="1" id="KW-0863">Zinc-finger</keyword>
<keyword evidence="5" id="KW-1185">Reference proteome</keyword>
<evidence type="ECO:0000256" key="2">
    <source>
        <dbReference type="SAM" id="MobiDB-lite"/>
    </source>
</evidence>
<feature type="domain" description="CCHC-type" evidence="3">
    <location>
        <begin position="234"/>
        <end position="249"/>
    </location>
</feature>
<feature type="domain" description="CCHC-type" evidence="3">
    <location>
        <begin position="215"/>
        <end position="230"/>
    </location>
</feature>
<evidence type="ECO:0000313" key="4">
    <source>
        <dbReference type="EMBL" id="KAK7316580.1"/>
    </source>
</evidence>
<name>A0AAN9PXW1_CLITE</name>
<dbReference type="PANTHER" id="PTHR46978:SF1">
    <property type="entry name" value="ZINC KNUCKLE (CCHC-TYPE) FAMILY PROTEIN"/>
    <property type="match status" value="1"/>
</dbReference>
<feature type="region of interest" description="Disordered" evidence="2">
    <location>
        <begin position="360"/>
        <end position="441"/>
    </location>
</feature>
<dbReference type="InterPro" id="IPR036875">
    <property type="entry name" value="Znf_CCHC_sf"/>
</dbReference>
<dbReference type="AlphaFoldDB" id="A0AAN9PXW1"/>
<organism evidence="4 5">
    <name type="scientific">Clitoria ternatea</name>
    <name type="common">Butterfly pea</name>
    <dbReference type="NCBI Taxonomy" id="43366"/>
    <lineage>
        <taxon>Eukaryota</taxon>
        <taxon>Viridiplantae</taxon>
        <taxon>Streptophyta</taxon>
        <taxon>Embryophyta</taxon>
        <taxon>Tracheophyta</taxon>
        <taxon>Spermatophyta</taxon>
        <taxon>Magnoliopsida</taxon>
        <taxon>eudicotyledons</taxon>
        <taxon>Gunneridae</taxon>
        <taxon>Pentapetalae</taxon>
        <taxon>rosids</taxon>
        <taxon>fabids</taxon>
        <taxon>Fabales</taxon>
        <taxon>Fabaceae</taxon>
        <taxon>Papilionoideae</taxon>
        <taxon>50 kb inversion clade</taxon>
        <taxon>NPAAA clade</taxon>
        <taxon>indigoferoid/millettioid clade</taxon>
        <taxon>Phaseoleae</taxon>
        <taxon>Clitoria</taxon>
    </lineage>
</organism>
<dbReference type="EMBL" id="JAYKXN010000001">
    <property type="protein sequence ID" value="KAK7316580.1"/>
    <property type="molecule type" value="Genomic_DNA"/>
</dbReference>
<feature type="compositionally biased region" description="Polar residues" evidence="2">
    <location>
        <begin position="507"/>
        <end position="517"/>
    </location>
</feature>
<dbReference type="Pfam" id="PF00098">
    <property type="entry name" value="zf-CCHC"/>
    <property type="match status" value="3"/>
</dbReference>
<evidence type="ECO:0000259" key="3">
    <source>
        <dbReference type="PROSITE" id="PS50158"/>
    </source>
</evidence>
<accession>A0AAN9PXW1</accession>
<dbReference type="InterPro" id="IPR001878">
    <property type="entry name" value="Znf_CCHC"/>
</dbReference>
<feature type="compositionally biased region" description="Polar residues" evidence="2">
    <location>
        <begin position="92"/>
        <end position="111"/>
    </location>
</feature>
<keyword evidence="1" id="KW-0862">Zinc</keyword>
<proteinExistence type="predicted"/>
<dbReference type="Proteomes" id="UP001359559">
    <property type="component" value="Unassembled WGS sequence"/>
</dbReference>
<evidence type="ECO:0000256" key="1">
    <source>
        <dbReference type="PROSITE-ProRule" id="PRU00047"/>
    </source>
</evidence>
<reference evidence="4 5" key="1">
    <citation type="submission" date="2024-01" db="EMBL/GenBank/DDBJ databases">
        <title>The genomes of 5 underutilized Papilionoideae crops provide insights into root nodulation and disease resistance.</title>
        <authorList>
            <person name="Yuan L."/>
        </authorList>
    </citation>
    <scope>NUCLEOTIDE SEQUENCE [LARGE SCALE GENOMIC DNA]</scope>
    <source>
        <strain evidence="4">LY-2023</strain>
        <tissue evidence="4">Leaf</tissue>
    </source>
</reference>
<dbReference type="PANTHER" id="PTHR46978">
    <property type="entry name" value="ZINC KNUCKLE (CCHC-TYPE) FAMILY PROTEIN"/>
    <property type="match status" value="1"/>
</dbReference>
<protein>
    <recommendedName>
        <fullName evidence="3">CCHC-type domain-containing protein</fullName>
    </recommendedName>
</protein>
<feature type="domain" description="CCHC-type" evidence="3">
    <location>
        <begin position="341"/>
        <end position="356"/>
    </location>
</feature>
<keyword evidence="1" id="KW-0479">Metal-binding</keyword>